<dbReference type="Pfam" id="PF00117">
    <property type="entry name" value="GATase"/>
    <property type="match status" value="1"/>
</dbReference>
<dbReference type="PANTHER" id="PTHR43418">
    <property type="entry name" value="MULTIFUNCTIONAL TRYPTOPHAN BIOSYNTHESIS PROTEIN-RELATED"/>
    <property type="match status" value="1"/>
</dbReference>
<keyword evidence="8" id="KW-0665">Pyrimidine biosynthesis</keyword>
<dbReference type="InterPro" id="IPR035686">
    <property type="entry name" value="CPSase_GATase1"/>
</dbReference>
<proteinExistence type="inferred from homology"/>
<feature type="binding site" evidence="8">
    <location>
        <position position="294"/>
    </location>
    <ligand>
        <name>L-glutamine</name>
        <dbReference type="ChEBI" id="CHEBI:58359"/>
    </ligand>
</feature>
<evidence type="ECO:0000313" key="11">
    <source>
        <dbReference type="Proteomes" id="UP001158045"/>
    </source>
</evidence>
<dbReference type="EMBL" id="JARYZI010000003">
    <property type="protein sequence ID" value="MDH8677779.1"/>
    <property type="molecule type" value="Genomic_DNA"/>
</dbReference>
<feature type="binding site" evidence="8">
    <location>
        <position position="227"/>
    </location>
    <ligand>
        <name>L-glutamine</name>
        <dbReference type="ChEBI" id="CHEBI:58359"/>
    </ligand>
</feature>
<feature type="domain" description="Carbamoyl-phosphate synthase small subunit N-terminal" evidence="9">
    <location>
        <begin position="1"/>
        <end position="131"/>
    </location>
</feature>
<evidence type="ECO:0000256" key="3">
    <source>
        <dbReference type="ARBA" id="ARBA00022598"/>
    </source>
</evidence>
<organism evidence="10 11">
    <name type="scientific">Fusibacter bizertensis</name>
    <dbReference type="NCBI Taxonomy" id="1488331"/>
    <lineage>
        <taxon>Bacteria</taxon>
        <taxon>Bacillati</taxon>
        <taxon>Bacillota</taxon>
        <taxon>Clostridia</taxon>
        <taxon>Eubacteriales</taxon>
        <taxon>Eubacteriales Family XII. Incertae Sedis</taxon>
        <taxon>Fusibacter</taxon>
    </lineage>
</organism>
<dbReference type="Gene3D" id="3.40.50.880">
    <property type="match status" value="1"/>
</dbReference>
<name>A0ABT6NBI4_9FIRM</name>
<dbReference type="PRINTS" id="PR00099">
    <property type="entry name" value="CPSGATASE"/>
</dbReference>
<keyword evidence="5 8" id="KW-0067">ATP-binding</keyword>
<dbReference type="PRINTS" id="PR00096">
    <property type="entry name" value="GATASE"/>
</dbReference>
<feature type="active site" evidence="8">
    <location>
        <position position="336"/>
    </location>
</feature>
<evidence type="ECO:0000256" key="4">
    <source>
        <dbReference type="ARBA" id="ARBA00022741"/>
    </source>
</evidence>
<comment type="subunit">
    <text evidence="8">Composed of two chains; the small (or glutamine) chain promotes the hydrolysis of glutamine to ammonia, which is used by the large (or ammonia) chain to synthesize carbamoyl phosphate. Tetramer of heterodimers (alpha,beta)4.</text>
</comment>
<dbReference type="Gene3D" id="3.50.30.20">
    <property type="entry name" value="Carbamoyl-phosphate synthase small subunit, N-terminal domain"/>
    <property type="match status" value="1"/>
</dbReference>
<dbReference type="InterPro" id="IPR002474">
    <property type="entry name" value="CarbamoylP_synth_ssu_N"/>
</dbReference>
<dbReference type="Pfam" id="PF00988">
    <property type="entry name" value="CPSase_sm_chain"/>
    <property type="match status" value="1"/>
</dbReference>
<dbReference type="InterPro" id="IPR050472">
    <property type="entry name" value="Anth_synth/Amidotransfase"/>
</dbReference>
<dbReference type="InterPro" id="IPR006274">
    <property type="entry name" value="CarbamoylP_synth_ssu"/>
</dbReference>
<comment type="similarity">
    <text evidence="2 8">Belongs to the CarA family.</text>
</comment>
<evidence type="ECO:0000256" key="5">
    <source>
        <dbReference type="ARBA" id="ARBA00022840"/>
    </source>
</evidence>
<dbReference type="InterPro" id="IPR017926">
    <property type="entry name" value="GATASE"/>
</dbReference>
<keyword evidence="4 8" id="KW-0547">Nucleotide-binding</keyword>
<keyword evidence="8" id="KW-0055">Arginine biosynthesis</keyword>
<comment type="caution">
    <text evidence="10">The sequence shown here is derived from an EMBL/GenBank/DDBJ whole genome shotgun (WGS) entry which is preliminary data.</text>
</comment>
<protein>
    <recommendedName>
        <fullName evidence="8">Carbamoyl phosphate synthase small chain</fullName>
        <ecNumber evidence="8">6.3.5.5</ecNumber>
    </recommendedName>
    <alternativeName>
        <fullName evidence="8">Carbamoyl phosphate synthetase glutamine chain</fullName>
    </alternativeName>
</protein>
<feature type="binding site" evidence="8">
    <location>
        <position position="45"/>
    </location>
    <ligand>
        <name>L-glutamine</name>
        <dbReference type="ChEBI" id="CHEBI:58359"/>
    </ligand>
</feature>
<feature type="binding site" evidence="8">
    <location>
        <position position="253"/>
    </location>
    <ligand>
        <name>L-glutamine</name>
        <dbReference type="ChEBI" id="CHEBI:58359"/>
    </ligand>
</feature>
<dbReference type="SMART" id="SM01097">
    <property type="entry name" value="CPSase_sm_chain"/>
    <property type="match status" value="1"/>
</dbReference>
<dbReference type="InterPro" id="IPR036480">
    <property type="entry name" value="CarbP_synth_ssu_N_sf"/>
</dbReference>
<comment type="function">
    <text evidence="8">Small subunit of the glutamine-dependent carbamoyl phosphate synthetase (CPSase). CPSase catalyzes the formation of carbamoyl phosphate from the ammonia moiety of glutamine, carbonate, and phosphate donated by ATP, constituting the first step of 2 biosynthetic pathways, one leading to arginine and/or urea and the other to pyrimidine nucleotides. The small subunit (glutamine amidotransferase) binds and cleaves glutamine to supply the large subunit with the substrate ammonia.</text>
</comment>
<dbReference type="RefSeq" id="WP_281093600.1">
    <property type="nucleotide sequence ID" value="NZ_JARYZI010000003.1"/>
</dbReference>
<dbReference type="SUPFAM" id="SSF52317">
    <property type="entry name" value="Class I glutamine amidotransferase-like"/>
    <property type="match status" value="1"/>
</dbReference>
<comment type="pathway">
    <text evidence="8">Pyrimidine metabolism; UMP biosynthesis via de novo pathway; (S)-dihydroorotate from bicarbonate: step 1/3.</text>
</comment>
<dbReference type="PANTHER" id="PTHR43418:SF7">
    <property type="entry name" value="CARBAMOYL-PHOSPHATE SYNTHASE SMALL CHAIN"/>
    <property type="match status" value="1"/>
</dbReference>
<gene>
    <name evidence="8 10" type="primary">carA</name>
    <name evidence="10" type="ORF">QE109_06450</name>
</gene>
<dbReference type="EC" id="6.3.5.5" evidence="8"/>
<comment type="catalytic activity">
    <reaction evidence="7 8">
        <text>hydrogencarbonate + L-glutamine + 2 ATP + H2O = carbamoyl phosphate + L-glutamate + 2 ADP + phosphate + 2 H(+)</text>
        <dbReference type="Rhea" id="RHEA:18633"/>
        <dbReference type="ChEBI" id="CHEBI:15377"/>
        <dbReference type="ChEBI" id="CHEBI:15378"/>
        <dbReference type="ChEBI" id="CHEBI:17544"/>
        <dbReference type="ChEBI" id="CHEBI:29985"/>
        <dbReference type="ChEBI" id="CHEBI:30616"/>
        <dbReference type="ChEBI" id="CHEBI:43474"/>
        <dbReference type="ChEBI" id="CHEBI:58228"/>
        <dbReference type="ChEBI" id="CHEBI:58359"/>
        <dbReference type="ChEBI" id="CHEBI:456216"/>
        <dbReference type="EC" id="6.3.5.5"/>
    </reaction>
</comment>
<evidence type="ECO:0000256" key="6">
    <source>
        <dbReference type="ARBA" id="ARBA00022962"/>
    </source>
</evidence>
<comment type="pathway">
    <text evidence="1 8">Amino-acid biosynthesis; L-arginine biosynthesis; carbamoyl phosphate from bicarbonate: step 1/1.</text>
</comment>
<dbReference type="Proteomes" id="UP001158045">
    <property type="component" value="Unassembled WGS sequence"/>
</dbReference>
<feature type="binding site" evidence="8">
    <location>
        <position position="225"/>
    </location>
    <ligand>
        <name>L-glutamine</name>
        <dbReference type="ChEBI" id="CHEBI:58359"/>
    </ligand>
</feature>
<accession>A0ABT6NBI4</accession>
<feature type="binding site" evidence="8">
    <location>
        <position position="296"/>
    </location>
    <ligand>
        <name>L-glutamine</name>
        <dbReference type="ChEBI" id="CHEBI:58359"/>
    </ligand>
</feature>
<reference evidence="10 11" key="1">
    <citation type="submission" date="2023-04" db="EMBL/GenBank/DDBJ databases">
        <title>Fusibacter bizertensis strain WBS, isolated from littoral bottom sediments of the Arctic seas - biochemical and genomic analysis.</title>
        <authorList>
            <person name="Brioukhanov A.L."/>
        </authorList>
    </citation>
    <scope>NUCLEOTIDE SEQUENCE [LARGE SCALE GENOMIC DNA]</scope>
    <source>
        <strain evidence="10 11">WBS</strain>
    </source>
</reference>
<evidence type="ECO:0000256" key="7">
    <source>
        <dbReference type="ARBA" id="ARBA00048816"/>
    </source>
</evidence>
<dbReference type="InterPro" id="IPR029062">
    <property type="entry name" value="Class_I_gatase-like"/>
</dbReference>
<evidence type="ECO:0000256" key="2">
    <source>
        <dbReference type="ARBA" id="ARBA00007800"/>
    </source>
</evidence>
<feature type="binding site" evidence="8">
    <location>
        <position position="297"/>
    </location>
    <ligand>
        <name>L-glutamine</name>
        <dbReference type="ChEBI" id="CHEBI:58359"/>
    </ligand>
</feature>
<dbReference type="NCBIfam" id="TIGR01368">
    <property type="entry name" value="CPSaseIIsmall"/>
    <property type="match status" value="1"/>
</dbReference>
<keyword evidence="6 8" id="KW-0315">Glutamine amidotransferase</keyword>
<comment type="catalytic activity">
    <reaction evidence="8">
        <text>L-glutamine + H2O = L-glutamate + NH4(+)</text>
        <dbReference type="Rhea" id="RHEA:15889"/>
        <dbReference type="ChEBI" id="CHEBI:15377"/>
        <dbReference type="ChEBI" id="CHEBI:28938"/>
        <dbReference type="ChEBI" id="CHEBI:29985"/>
        <dbReference type="ChEBI" id="CHEBI:58359"/>
    </reaction>
</comment>
<keyword evidence="3 8" id="KW-0436">Ligase</keyword>
<dbReference type="GO" id="GO:0004088">
    <property type="term" value="F:carbamoyl-phosphate synthase (glutamine-hydrolyzing) activity"/>
    <property type="evidence" value="ECO:0007669"/>
    <property type="project" value="UniProtKB-EC"/>
</dbReference>
<dbReference type="PROSITE" id="PS51273">
    <property type="entry name" value="GATASE_TYPE_1"/>
    <property type="match status" value="1"/>
</dbReference>
<dbReference type="HAMAP" id="MF_01209">
    <property type="entry name" value="CPSase_S_chain"/>
    <property type="match status" value="1"/>
</dbReference>
<dbReference type="SUPFAM" id="SSF52021">
    <property type="entry name" value="Carbamoyl phosphate synthetase, small subunit N-terminal domain"/>
    <property type="match status" value="1"/>
</dbReference>
<evidence type="ECO:0000256" key="1">
    <source>
        <dbReference type="ARBA" id="ARBA00005077"/>
    </source>
</evidence>
<keyword evidence="8" id="KW-0028">Amino-acid biosynthesis</keyword>
<sequence>MKARLILENGAVFEGEAFGYLDTQVGEVVFNTGMTGYQEVLTDPSYCGQIIVMTYPLIGNYGINLDDFESNSIKAKGLIVREKCAFSSNFRSEFELEQFLKHNKVLGIEGIDTRALTRMIRSRGTMRGIITTEDLSETEISSYIEDYSSKGVVYAVCTKTIERYNGLTTSSDEQHKKVALIDYGAKKNILRELLKRNCDVTIYPAWTSADEILKDQPDLVFLSNGPGNPEDLAPEIEEIKKLIGVKPIVGICLGHQLIALASEGETEKLKFGHRGCNHPVKDIGKNRVYITSQNHGYCVTKLPKDFEVTHVNVNDGSVEGMRHTLLPVFSVQFHPEASPGPRESDYLFDEFIAYAE</sequence>
<evidence type="ECO:0000256" key="8">
    <source>
        <dbReference type="HAMAP-Rule" id="MF_01209"/>
    </source>
</evidence>
<dbReference type="PRINTS" id="PR00097">
    <property type="entry name" value="ANTSNTHASEII"/>
</dbReference>
<dbReference type="CDD" id="cd01744">
    <property type="entry name" value="GATase1_CPSase"/>
    <property type="match status" value="1"/>
</dbReference>
<feature type="active site" description="Nucleophile" evidence="8">
    <location>
        <position position="252"/>
    </location>
</feature>
<dbReference type="NCBIfam" id="NF009475">
    <property type="entry name" value="PRK12838.1"/>
    <property type="match status" value="1"/>
</dbReference>
<evidence type="ECO:0000259" key="9">
    <source>
        <dbReference type="SMART" id="SM01097"/>
    </source>
</evidence>
<feature type="active site" evidence="8">
    <location>
        <position position="334"/>
    </location>
</feature>
<evidence type="ECO:0000313" key="10">
    <source>
        <dbReference type="EMBL" id="MDH8677779.1"/>
    </source>
</evidence>
<feature type="binding site" evidence="8">
    <location>
        <position position="256"/>
    </location>
    <ligand>
        <name>L-glutamine</name>
        <dbReference type="ChEBI" id="CHEBI:58359"/>
    </ligand>
</feature>
<feature type="region of interest" description="CPSase" evidence="8">
    <location>
        <begin position="1"/>
        <end position="176"/>
    </location>
</feature>
<keyword evidence="11" id="KW-1185">Reference proteome</keyword>